<feature type="compositionally biased region" description="Basic and acidic residues" evidence="1">
    <location>
        <begin position="415"/>
        <end position="426"/>
    </location>
</feature>
<feature type="region of interest" description="Disordered" evidence="1">
    <location>
        <begin position="365"/>
        <end position="388"/>
    </location>
</feature>
<feature type="transmembrane region" description="Helical" evidence="2">
    <location>
        <begin position="330"/>
        <end position="352"/>
    </location>
</feature>
<dbReference type="Proteomes" id="UP000799444">
    <property type="component" value="Unassembled WGS sequence"/>
</dbReference>
<gene>
    <name evidence="4" type="ORF">EJ04DRAFT_565445</name>
</gene>
<keyword evidence="2" id="KW-0472">Membrane</keyword>
<organism evidence="4 5">
    <name type="scientific">Polyplosphaeria fusca</name>
    <dbReference type="NCBI Taxonomy" id="682080"/>
    <lineage>
        <taxon>Eukaryota</taxon>
        <taxon>Fungi</taxon>
        <taxon>Dikarya</taxon>
        <taxon>Ascomycota</taxon>
        <taxon>Pezizomycotina</taxon>
        <taxon>Dothideomycetes</taxon>
        <taxon>Pleosporomycetidae</taxon>
        <taxon>Pleosporales</taxon>
        <taxon>Tetraplosphaeriaceae</taxon>
        <taxon>Polyplosphaeria</taxon>
    </lineage>
</organism>
<dbReference type="EMBL" id="ML996167">
    <property type="protein sequence ID" value="KAF2733055.1"/>
    <property type="molecule type" value="Genomic_DNA"/>
</dbReference>
<protein>
    <submittedName>
        <fullName evidence="4">Uncharacterized protein</fullName>
    </submittedName>
</protein>
<keyword evidence="5" id="KW-1185">Reference proteome</keyword>
<dbReference type="OrthoDB" id="536881at2759"/>
<feature type="chain" id="PRO_5040229531" evidence="3">
    <location>
        <begin position="21"/>
        <end position="462"/>
    </location>
</feature>
<name>A0A9P4QV67_9PLEO</name>
<keyword evidence="2" id="KW-0812">Transmembrane</keyword>
<reference evidence="4" key="1">
    <citation type="journal article" date="2020" name="Stud. Mycol.">
        <title>101 Dothideomycetes genomes: a test case for predicting lifestyles and emergence of pathogens.</title>
        <authorList>
            <person name="Haridas S."/>
            <person name="Albert R."/>
            <person name="Binder M."/>
            <person name="Bloem J."/>
            <person name="Labutti K."/>
            <person name="Salamov A."/>
            <person name="Andreopoulos B."/>
            <person name="Baker S."/>
            <person name="Barry K."/>
            <person name="Bills G."/>
            <person name="Bluhm B."/>
            <person name="Cannon C."/>
            <person name="Castanera R."/>
            <person name="Culley D."/>
            <person name="Daum C."/>
            <person name="Ezra D."/>
            <person name="Gonzalez J."/>
            <person name="Henrissat B."/>
            <person name="Kuo A."/>
            <person name="Liang C."/>
            <person name="Lipzen A."/>
            <person name="Lutzoni F."/>
            <person name="Magnuson J."/>
            <person name="Mondo S."/>
            <person name="Nolan M."/>
            <person name="Ohm R."/>
            <person name="Pangilinan J."/>
            <person name="Park H.-J."/>
            <person name="Ramirez L."/>
            <person name="Alfaro M."/>
            <person name="Sun H."/>
            <person name="Tritt A."/>
            <person name="Yoshinaga Y."/>
            <person name="Zwiers L.-H."/>
            <person name="Turgeon B."/>
            <person name="Goodwin S."/>
            <person name="Spatafora J."/>
            <person name="Crous P."/>
            <person name="Grigoriev I."/>
        </authorList>
    </citation>
    <scope>NUCLEOTIDE SEQUENCE</scope>
    <source>
        <strain evidence="4">CBS 125425</strain>
    </source>
</reference>
<evidence type="ECO:0000313" key="5">
    <source>
        <dbReference type="Proteomes" id="UP000799444"/>
    </source>
</evidence>
<feature type="signal peptide" evidence="3">
    <location>
        <begin position="1"/>
        <end position="20"/>
    </location>
</feature>
<evidence type="ECO:0000256" key="3">
    <source>
        <dbReference type="SAM" id="SignalP"/>
    </source>
</evidence>
<evidence type="ECO:0000256" key="1">
    <source>
        <dbReference type="SAM" id="MobiDB-lite"/>
    </source>
</evidence>
<dbReference type="AlphaFoldDB" id="A0A9P4QV67"/>
<sequence length="462" mass="48870">MKLCIASLVFPILHLIAVYAIDCAPPSGSFTIKTAKDVSDIRSCSTFAGSLVVAADGPVEVALDGIKSVSGNIDIENVANLQLLSSQSLEIVSSFTLNNLPLLSNLSFPVLKNFTALKWSALPKLKGATMAQHVDSEVTEVSIFNTTINSLDWLTWPVGGQLNVSYNDNLETISIPYSTVNAGSTLTISNNAALQDIHVDQLGGIYGALQISSNPSVGKLDFKSLETIGGYVQLSGSFKNVSMQGLNQVTGALNVESKNDITALCSDLSKKADSSILKGHYDCTSNQGAANPTPTITNGGVSVTATGIPSTAPNSESTDNGSKLSTGAKIGIAMAGAAVLTAFFCAVAFVLFRRRMRAKVQEIEKKVTEKRDSIAPSHSEADSFPPPAELKELESLEARVGMPIGKQLQELEANSPHELEARHGKNELSSPPTPLTPISPARSWYNDSINSDGPLVRHELAS</sequence>
<evidence type="ECO:0000256" key="2">
    <source>
        <dbReference type="SAM" id="Phobius"/>
    </source>
</evidence>
<proteinExistence type="predicted"/>
<evidence type="ECO:0000313" key="4">
    <source>
        <dbReference type="EMBL" id="KAF2733055.1"/>
    </source>
</evidence>
<dbReference type="SUPFAM" id="SSF52058">
    <property type="entry name" value="L domain-like"/>
    <property type="match status" value="1"/>
</dbReference>
<feature type="region of interest" description="Disordered" evidence="1">
    <location>
        <begin position="288"/>
        <end position="322"/>
    </location>
</feature>
<keyword evidence="3" id="KW-0732">Signal</keyword>
<accession>A0A9P4QV67</accession>
<comment type="caution">
    <text evidence="4">The sequence shown here is derived from an EMBL/GenBank/DDBJ whole genome shotgun (WGS) entry which is preliminary data.</text>
</comment>
<feature type="region of interest" description="Disordered" evidence="1">
    <location>
        <begin position="408"/>
        <end position="462"/>
    </location>
</feature>
<keyword evidence="2" id="KW-1133">Transmembrane helix</keyword>